<evidence type="ECO:0000313" key="2">
    <source>
        <dbReference type="Proteomes" id="UP000058305"/>
    </source>
</evidence>
<dbReference type="KEGG" id="mvd:AWU67_03025"/>
<dbReference type="Pfam" id="PF11305">
    <property type="entry name" value="DUF3107"/>
    <property type="match status" value="1"/>
</dbReference>
<dbReference type="Proteomes" id="UP000058305">
    <property type="component" value="Chromosome"/>
</dbReference>
<reference evidence="1 2" key="1">
    <citation type="journal article" date="2016" name="J. Biotechnol.">
        <title>First complete genome sequence of a species in the genus Microterricola, an extremophilic cold active enzyme producing bacterial strain ERGS5:02 isolated from Sikkim Himalaya.</title>
        <authorList>
            <person name="Himanshu"/>
            <person name="Swarnkar M.K."/>
            <person name="Singh D."/>
            <person name="Kumar R."/>
        </authorList>
    </citation>
    <scope>NUCLEOTIDE SEQUENCE [LARGE SCALE GENOMIC DNA]</scope>
    <source>
        <strain evidence="1 2">ERGS5:02</strain>
    </source>
</reference>
<organism evidence="1 2">
    <name type="scientific">Microterricola viridarii</name>
    <dbReference type="NCBI Taxonomy" id="412690"/>
    <lineage>
        <taxon>Bacteria</taxon>
        <taxon>Bacillati</taxon>
        <taxon>Actinomycetota</taxon>
        <taxon>Actinomycetes</taxon>
        <taxon>Micrococcales</taxon>
        <taxon>Microbacteriaceae</taxon>
        <taxon>Microterricola</taxon>
    </lineage>
</organism>
<dbReference type="RefSeq" id="WP_067226600.1">
    <property type="nucleotide sequence ID" value="NZ_CP014145.1"/>
</dbReference>
<gene>
    <name evidence="1" type="ORF">AWU67_03025</name>
</gene>
<name>A0A0Y0NAA9_9MICO</name>
<evidence type="ECO:0000313" key="1">
    <source>
        <dbReference type="EMBL" id="AMB58011.1"/>
    </source>
</evidence>
<dbReference type="OrthoDB" id="3268468at2"/>
<keyword evidence="1" id="KW-0547">Nucleotide-binding</keyword>
<accession>A0A0Y0NAA9</accession>
<reference evidence="2" key="2">
    <citation type="submission" date="2016-01" db="EMBL/GenBank/DDBJ databases">
        <title>First complete genome sequence of a species in the genus Microterricola, an extremophilic cold active enzyme producing strain ERGS5:02 isolated from Sikkim Himalaya.</title>
        <authorList>
            <person name="Kumar R."/>
            <person name="Singh D."/>
            <person name="Swarnkar M.K."/>
        </authorList>
    </citation>
    <scope>NUCLEOTIDE SEQUENCE [LARGE SCALE GENOMIC DNA]</scope>
    <source>
        <strain evidence="2">ERGS5:02</strain>
    </source>
</reference>
<proteinExistence type="predicted"/>
<dbReference type="AlphaFoldDB" id="A0A0Y0NAA9"/>
<keyword evidence="2" id="KW-1185">Reference proteome</keyword>
<keyword evidence="1" id="KW-0067">ATP-binding</keyword>
<protein>
    <submittedName>
        <fullName evidence="1">ATP-binding protein</fullName>
    </submittedName>
</protein>
<sequence>MDIRIGIQNSPREINFETSQPVAEIEAAVSAVLAGEVGFLKLGDDKGNTYIVPATTFAYIEIGTEESRRIGFVG</sequence>
<dbReference type="EMBL" id="CP014145">
    <property type="protein sequence ID" value="AMB58011.1"/>
    <property type="molecule type" value="Genomic_DNA"/>
</dbReference>
<dbReference type="InterPro" id="IPR021456">
    <property type="entry name" value="DUF3107"/>
</dbReference>
<dbReference type="GO" id="GO:0005524">
    <property type="term" value="F:ATP binding"/>
    <property type="evidence" value="ECO:0007669"/>
    <property type="project" value="UniProtKB-KW"/>
</dbReference>